<accession>A0A0F9GAU6</accession>
<reference evidence="1" key="1">
    <citation type="journal article" date="2015" name="Nature">
        <title>Complex archaea that bridge the gap between prokaryotes and eukaryotes.</title>
        <authorList>
            <person name="Spang A."/>
            <person name="Saw J.H."/>
            <person name="Jorgensen S.L."/>
            <person name="Zaremba-Niedzwiedzka K."/>
            <person name="Martijn J."/>
            <person name="Lind A.E."/>
            <person name="van Eijk R."/>
            <person name="Schleper C."/>
            <person name="Guy L."/>
            <person name="Ettema T.J."/>
        </authorList>
    </citation>
    <scope>NUCLEOTIDE SEQUENCE</scope>
</reference>
<name>A0A0F9GAU6_9ZZZZ</name>
<proteinExistence type="predicted"/>
<dbReference type="EMBL" id="LAZR01018546">
    <property type="protein sequence ID" value="KKL95989.1"/>
    <property type="molecule type" value="Genomic_DNA"/>
</dbReference>
<sequence length="100" mass="11648">MGLNSKGLTIENLYHLVLLSSLVARHFVRLAGKPMGNPLKPLDFSPILWYSTSMVQKDQQIKVRTNREDKDLLIQVAKRQQRSVAGLVWVLIQRYLKRYR</sequence>
<gene>
    <name evidence="1" type="ORF">LCGC14_1848890</name>
</gene>
<evidence type="ECO:0000313" key="1">
    <source>
        <dbReference type="EMBL" id="KKL95989.1"/>
    </source>
</evidence>
<dbReference type="AlphaFoldDB" id="A0A0F9GAU6"/>
<protein>
    <submittedName>
        <fullName evidence="1">Uncharacterized protein</fullName>
    </submittedName>
</protein>
<comment type="caution">
    <text evidence="1">The sequence shown here is derived from an EMBL/GenBank/DDBJ whole genome shotgun (WGS) entry which is preliminary data.</text>
</comment>
<organism evidence="1">
    <name type="scientific">marine sediment metagenome</name>
    <dbReference type="NCBI Taxonomy" id="412755"/>
    <lineage>
        <taxon>unclassified sequences</taxon>
        <taxon>metagenomes</taxon>
        <taxon>ecological metagenomes</taxon>
    </lineage>
</organism>